<dbReference type="RefSeq" id="XP_041194470.1">
    <property type="nucleotide sequence ID" value="XM_041339920.1"/>
</dbReference>
<dbReference type="SUPFAM" id="SSF52540">
    <property type="entry name" value="P-loop containing nucleoside triphosphate hydrolases"/>
    <property type="match status" value="1"/>
</dbReference>
<evidence type="ECO:0000313" key="2">
    <source>
        <dbReference type="EMBL" id="KAG1818598.1"/>
    </source>
</evidence>
<evidence type="ECO:0000259" key="1">
    <source>
        <dbReference type="PROSITE" id="PS51192"/>
    </source>
</evidence>
<dbReference type="PROSITE" id="PS51192">
    <property type="entry name" value="HELICASE_ATP_BIND_1"/>
    <property type="match status" value="1"/>
</dbReference>
<gene>
    <name evidence="2" type="ORF">BJ212DRAFT_1479599</name>
</gene>
<dbReference type="GO" id="GO:0003676">
    <property type="term" value="F:nucleic acid binding"/>
    <property type="evidence" value="ECO:0007669"/>
    <property type="project" value="InterPro"/>
</dbReference>
<feature type="domain" description="Helicase ATP-binding" evidence="1">
    <location>
        <begin position="358"/>
        <end position="488"/>
    </location>
</feature>
<dbReference type="GeneID" id="64633936"/>
<dbReference type="GO" id="GO:0005524">
    <property type="term" value="F:ATP binding"/>
    <property type="evidence" value="ECO:0007669"/>
    <property type="project" value="InterPro"/>
</dbReference>
<accession>A0A9P7JEY2</accession>
<sequence>MQRKYLVVVPHSPPVLHAAPPGSQDLLSQVESFYEQHCILHKGHFGPHMDRAHLNPFLAKYNWLEVIKDESPSDIVDWAKMPERDEAMLTLYLSSDGQDFQSSAGYEKHLFNGLHGPWDLDDFSDILIAHTGRPVSEGGLGHPMGLADIWHLLIGVMHKHCKHLVADLDLEHYFDEQSGHQGEVARGYVVDHSYVQSVSSNHLQKFVALSHAHHALLFPPATPIIPASPSCISSSVNTQPVDFDSPAPATSLQGHFPQEKPLPIDVDVHMLSELAIVLLQSALMPLVVTAILDAFAAYTFRQTSQPVQELCPGPPPINPLHFQELWCLMGHNASFKSIEQACALEAVSTRLKDLIRKGKTLLYMMPVVSIVEKSLASVVIVPLKALLDELRTCFEEKGLLTLTWSPKIKTYDARTIFVSVEQLECPLFFDYIQECVQKGALSHIIIDESHCALTSKHYRPCLLLMPHLRQLPLQIVACTATLPPTTIP</sequence>
<dbReference type="Pfam" id="PF00270">
    <property type="entry name" value="DEAD"/>
    <property type="match status" value="1"/>
</dbReference>
<comment type="caution">
    <text evidence="2">The sequence shown here is derived from an EMBL/GenBank/DDBJ whole genome shotgun (WGS) entry which is preliminary data.</text>
</comment>
<protein>
    <recommendedName>
        <fullName evidence="1">Helicase ATP-binding domain-containing protein</fullName>
    </recommendedName>
</protein>
<reference evidence="2" key="1">
    <citation type="journal article" date="2020" name="New Phytol.">
        <title>Comparative genomics reveals dynamic genome evolution in host specialist ectomycorrhizal fungi.</title>
        <authorList>
            <person name="Lofgren L.A."/>
            <person name="Nguyen N.H."/>
            <person name="Vilgalys R."/>
            <person name="Ruytinx J."/>
            <person name="Liao H.L."/>
            <person name="Branco S."/>
            <person name="Kuo A."/>
            <person name="LaButti K."/>
            <person name="Lipzen A."/>
            <person name="Andreopoulos W."/>
            <person name="Pangilinan J."/>
            <person name="Riley R."/>
            <person name="Hundley H."/>
            <person name="Na H."/>
            <person name="Barry K."/>
            <person name="Grigoriev I.V."/>
            <person name="Stajich J.E."/>
            <person name="Kennedy P.G."/>
        </authorList>
    </citation>
    <scope>NUCLEOTIDE SEQUENCE</scope>
    <source>
        <strain evidence="2">MN1</strain>
    </source>
</reference>
<dbReference type="InterPro" id="IPR011545">
    <property type="entry name" value="DEAD/DEAH_box_helicase_dom"/>
</dbReference>
<evidence type="ECO:0000313" key="3">
    <source>
        <dbReference type="Proteomes" id="UP000807769"/>
    </source>
</evidence>
<dbReference type="AlphaFoldDB" id="A0A9P7JEY2"/>
<proteinExistence type="predicted"/>
<dbReference type="Proteomes" id="UP000807769">
    <property type="component" value="Unassembled WGS sequence"/>
</dbReference>
<dbReference type="OrthoDB" id="10261556at2759"/>
<dbReference type="Gene3D" id="3.40.50.300">
    <property type="entry name" value="P-loop containing nucleotide triphosphate hydrolases"/>
    <property type="match status" value="1"/>
</dbReference>
<dbReference type="InterPro" id="IPR014001">
    <property type="entry name" value="Helicase_ATP-bd"/>
</dbReference>
<dbReference type="InterPro" id="IPR027417">
    <property type="entry name" value="P-loop_NTPase"/>
</dbReference>
<organism evidence="2 3">
    <name type="scientific">Suillus subaureus</name>
    <dbReference type="NCBI Taxonomy" id="48587"/>
    <lineage>
        <taxon>Eukaryota</taxon>
        <taxon>Fungi</taxon>
        <taxon>Dikarya</taxon>
        <taxon>Basidiomycota</taxon>
        <taxon>Agaricomycotina</taxon>
        <taxon>Agaricomycetes</taxon>
        <taxon>Agaricomycetidae</taxon>
        <taxon>Boletales</taxon>
        <taxon>Suillineae</taxon>
        <taxon>Suillaceae</taxon>
        <taxon>Suillus</taxon>
    </lineage>
</organism>
<dbReference type="EMBL" id="JABBWG010000011">
    <property type="protein sequence ID" value="KAG1818598.1"/>
    <property type="molecule type" value="Genomic_DNA"/>
</dbReference>
<name>A0A9P7JEY2_9AGAM</name>
<keyword evidence="3" id="KW-1185">Reference proteome</keyword>